<feature type="binding site" evidence="11">
    <location>
        <position position="322"/>
    </location>
    <ligand>
        <name>FMN</name>
        <dbReference type="ChEBI" id="CHEBI:58210"/>
    </ligand>
</feature>
<dbReference type="HAMAP" id="MF_00300">
    <property type="entry name" value="Chorismate_synth"/>
    <property type="match status" value="1"/>
</dbReference>
<sequence length="373" mass="41273">MLRFLTGGESHGDALVGILEGIPANLYLEKSYVNKELNRRQKGYGRSDRMAIEKDEVIILSGINKDYTTGNPISIMIKNKGKNIQLVEITRPRPGHADLAGALKYNQVGARNILERASARETAMRVAIGSICKIFLNEFNISIFSHVVQIGQVKSNKNYYTNLNLEELKNVDKSSIRVVDRDAEKSMIDAIYEAKEQGDTIGGIIEIIGVNIPVGLGSHVHWDRKLDAKIAYSMMSIPGIKGVEFGLGFDGVIKLGSQFHDSISHDEEYYRTSNNAGGIEGGISNGEDIVLRLVMKPIPTLKKPLQTVDMESKEKVTAQFERSDICAVPSASIVAEAMLAYVLANEMLIKFGGDSMEEIKNNYISYMNILKNR</sequence>
<keyword evidence="4 11" id="KW-0028">Amino-acid biosynthesis</keyword>
<evidence type="ECO:0000256" key="2">
    <source>
        <dbReference type="ARBA" id="ARBA00008014"/>
    </source>
</evidence>
<dbReference type="PANTHER" id="PTHR21085">
    <property type="entry name" value="CHORISMATE SYNTHASE"/>
    <property type="match status" value="1"/>
</dbReference>
<dbReference type="Proteomes" id="UP000294567">
    <property type="component" value="Unassembled WGS sequence"/>
</dbReference>
<keyword evidence="10 11" id="KW-0456">Lyase</keyword>
<dbReference type="RefSeq" id="WP_132025938.1">
    <property type="nucleotide sequence ID" value="NZ_CP068564.1"/>
</dbReference>
<keyword evidence="5 11" id="KW-0285">Flavoprotein</keyword>
<dbReference type="SUPFAM" id="SSF103263">
    <property type="entry name" value="Chorismate synthase, AroC"/>
    <property type="match status" value="1"/>
</dbReference>
<dbReference type="PANTHER" id="PTHR21085:SF0">
    <property type="entry name" value="CHORISMATE SYNTHASE"/>
    <property type="match status" value="1"/>
</dbReference>
<dbReference type="CDD" id="cd07304">
    <property type="entry name" value="Chorismate_synthase"/>
    <property type="match status" value="1"/>
</dbReference>
<dbReference type="GO" id="GO:0004107">
    <property type="term" value="F:chorismate synthase activity"/>
    <property type="evidence" value="ECO:0007669"/>
    <property type="project" value="UniProtKB-UniRule"/>
</dbReference>
<dbReference type="PROSITE" id="PS00787">
    <property type="entry name" value="CHORISMATE_SYNTHASE_1"/>
    <property type="match status" value="1"/>
</dbReference>
<keyword evidence="7 11" id="KW-0274">FAD</keyword>
<comment type="similarity">
    <text evidence="2 11 12">Belongs to the chorismate synthase family.</text>
</comment>
<dbReference type="InterPro" id="IPR035904">
    <property type="entry name" value="Chorismate_synth_AroC_sf"/>
</dbReference>
<keyword evidence="6 11" id="KW-0288">FMN</keyword>
<dbReference type="GO" id="GO:0009423">
    <property type="term" value="P:chorismate biosynthetic process"/>
    <property type="evidence" value="ECO:0007669"/>
    <property type="project" value="UniProtKB-UniRule"/>
</dbReference>
<dbReference type="AlphaFoldDB" id="A0A4R3KZX7"/>
<feature type="binding site" evidence="11">
    <location>
        <position position="46"/>
    </location>
    <ligand>
        <name>NADP(+)</name>
        <dbReference type="ChEBI" id="CHEBI:58349"/>
    </ligand>
</feature>
<evidence type="ECO:0000256" key="1">
    <source>
        <dbReference type="ARBA" id="ARBA00005044"/>
    </source>
</evidence>
<accession>A0A4R3KZX7</accession>
<dbReference type="PIRSF" id="PIRSF001456">
    <property type="entry name" value="Chorismate_synth"/>
    <property type="match status" value="1"/>
</dbReference>
<dbReference type="NCBIfam" id="TIGR00033">
    <property type="entry name" value="aroC"/>
    <property type="match status" value="1"/>
</dbReference>
<dbReference type="GO" id="GO:0010181">
    <property type="term" value="F:FMN binding"/>
    <property type="evidence" value="ECO:0007669"/>
    <property type="project" value="TreeGrafter"/>
</dbReference>
<dbReference type="GO" id="GO:0008652">
    <property type="term" value="P:amino acid biosynthetic process"/>
    <property type="evidence" value="ECO:0007669"/>
    <property type="project" value="UniProtKB-KW"/>
</dbReference>
<comment type="catalytic activity">
    <reaction evidence="11 12">
        <text>5-O-(1-carboxyvinyl)-3-phosphoshikimate = chorismate + phosphate</text>
        <dbReference type="Rhea" id="RHEA:21020"/>
        <dbReference type="ChEBI" id="CHEBI:29748"/>
        <dbReference type="ChEBI" id="CHEBI:43474"/>
        <dbReference type="ChEBI" id="CHEBI:57701"/>
        <dbReference type="EC" id="4.2.3.5"/>
    </reaction>
</comment>
<comment type="function">
    <text evidence="11">Catalyzes the anti-1,4-elimination of the C-3 phosphate and the C-6 proR hydrogen from 5-enolpyruvylshikimate-3-phosphate (EPSP) to yield chorismate, which is the branch point compound that serves as the starting substrate for the three terminal pathways of aromatic amino acid biosynthesis. This reaction introduces a second double bond into the aromatic ring system.</text>
</comment>
<evidence type="ECO:0000313" key="13">
    <source>
        <dbReference type="EMBL" id="TCS91242.1"/>
    </source>
</evidence>
<dbReference type="EC" id="4.2.3.5" evidence="3 11"/>
<feature type="binding site" evidence="11">
    <location>
        <begin position="116"/>
        <end position="118"/>
    </location>
    <ligand>
        <name>FMN</name>
        <dbReference type="ChEBI" id="CHEBI:58210"/>
    </ligand>
</feature>
<evidence type="ECO:0000256" key="9">
    <source>
        <dbReference type="ARBA" id="ARBA00023141"/>
    </source>
</evidence>
<reference evidence="13 14" key="1">
    <citation type="submission" date="2019-03" db="EMBL/GenBank/DDBJ databases">
        <title>Genomic Encyclopedia of Type Strains, Phase IV (KMG-IV): sequencing the most valuable type-strain genomes for metagenomic binning, comparative biology and taxonomic classification.</title>
        <authorList>
            <person name="Goeker M."/>
        </authorList>
    </citation>
    <scope>NUCLEOTIDE SEQUENCE [LARGE SCALE GENOMIC DNA]</scope>
    <source>
        <strain evidence="13 14">DSM 26752</strain>
    </source>
</reference>
<evidence type="ECO:0000313" key="14">
    <source>
        <dbReference type="Proteomes" id="UP000294567"/>
    </source>
</evidence>
<comment type="caution">
    <text evidence="13">The sequence shown here is derived from an EMBL/GenBank/DDBJ whole genome shotgun (WGS) entry which is preliminary data.</text>
</comment>
<evidence type="ECO:0000256" key="3">
    <source>
        <dbReference type="ARBA" id="ARBA00013036"/>
    </source>
</evidence>
<evidence type="ECO:0000256" key="6">
    <source>
        <dbReference type="ARBA" id="ARBA00022643"/>
    </source>
</evidence>
<comment type="pathway">
    <text evidence="1 11 12">Metabolic intermediate biosynthesis; chorismate biosynthesis; chorismate from D-erythrose 4-phosphate and phosphoenolpyruvate: step 7/7.</text>
</comment>
<evidence type="ECO:0000256" key="10">
    <source>
        <dbReference type="ARBA" id="ARBA00023239"/>
    </source>
</evidence>
<proteinExistence type="inferred from homology"/>
<evidence type="ECO:0000256" key="4">
    <source>
        <dbReference type="ARBA" id="ARBA00022605"/>
    </source>
</evidence>
<evidence type="ECO:0000256" key="8">
    <source>
        <dbReference type="ARBA" id="ARBA00022857"/>
    </source>
</evidence>
<feature type="binding site" evidence="11">
    <location>
        <position position="281"/>
    </location>
    <ligand>
        <name>FMN</name>
        <dbReference type="ChEBI" id="CHEBI:58210"/>
    </ligand>
</feature>
<dbReference type="InterPro" id="IPR020541">
    <property type="entry name" value="Chorismate_synthase_CS"/>
</dbReference>
<evidence type="ECO:0000256" key="5">
    <source>
        <dbReference type="ARBA" id="ARBA00022630"/>
    </source>
</evidence>
<dbReference type="InterPro" id="IPR000453">
    <property type="entry name" value="Chorismate_synth"/>
</dbReference>
<name>A0A4R3KZX7_9FIRM</name>
<dbReference type="EMBL" id="SMAE01000002">
    <property type="protein sequence ID" value="TCS91242.1"/>
    <property type="molecule type" value="Genomic_DNA"/>
</dbReference>
<comment type="caution">
    <text evidence="11">Lacks conserved residue(s) required for the propagation of feature annotation.</text>
</comment>
<feature type="binding site" evidence="11">
    <location>
        <begin position="296"/>
        <end position="300"/>
    </location>
    <ligand>
        <name>FMN</name>
        <dbReference type="ChEBI" id="CHEBI:58210"/>
    </ligand>
</feature>
<evidence type="ECO:0000256" key="11">
    <source>
        <dbReference type="HAMAP-Rule" id="MF_00300"/>
    </source>
</evidence>
<dbReference type="Pfam" id="PF01264">
    <property type="entry name" value="Chorismate_synt"/>
    <property type="match status" value="1"/>
</dbReference>
<dbReference type="NCBIfam" id="NF003793">
    <property type="entry name" value="PRK05382.1"/>
    <property type="match status" value="1"/>
</dbReference>
<keyword evidence="9 11" id="KW-0057">Aromatic amino acid biosynthesis</keyword>
<dbReference type="PROSITE" id="PS00788">
    <property type="entry name" value="CHORISMATE_SYNTHASE_2"/>
    <property type="match status" value="1"/>
</dbReference>
<dbReference type="UniPathway" id="UPA00053">
    <property type="reaction ID" value="UER00090"/>
</dbReference>
<protein>
    <recommendedName>
        <fullName evidence="3 11">Chorismate synthase</fullName>
        <shortName evidence="11">CS</shortName>
        <ecNumber evidence="3 11">4.2.3.5</ecNumber>
    </recommendedName>
    <alternativeName>
        <fullName evidence="11">5-enolpyruvylshikimate-3-phosphate phospholyase</fullName>
    </alternativeName>
</protein>
<evidence type="ECO:0000256" key="12">
    <source>
        <dbReference type="RuleBase" id="RU000605"/>
    </source>
</evidence>
<keyword evidence="14" id="KW-1185">Reference proteome</keyword>
<gene>
    <name evidence="11" type="primary">aroC</name>
    <name evidence="13" type="ORF">EDD65_102174</name>
</gene>
<comment type="cofactor">
    <cofactor evidence="11 12">
        <name>FMNH2</name>
        <dbReference type="ChEBI" id="CHEBI:57618"/>
    </cofactor>
    <text evidence="11 12">Reduced FMN (FMNH(2)).</text>
</comment>
<dbReference type="GO" id="GO:0005829">
    <property type="term" value="C:cytosol"/>
    <property type="evidence" value="ECO:0007669"/>
    <property type="project" value="TreeGrafter"/>
</dbReference>
<dbReference type="FunFam" id="3.60.150.10:FF:000002">
    <property type="entry name" value="Chorismate synthase"/>
    <property type="match status" value="1"/>
</dbReference>
<dbReference type="OrthoDB" id="9771806at2"/>
<keyword evidence="8 11" id="KW-0521">NADP</keyword>
<evidence type="ECO:0000256" key="7">
    <source>
        <dbReference type="ARBA" id="ARBA00022827"/>
    </source>
</evidence>
<organism evidence="13 14">
    <name type="scientific">Keratinibaculum paraultunense</name>
    <dbReference type="NCBI Taxonomy" id="1278232"/>
    <lineage>
        <taxon>Bacteria</taxon>
        <taxon>Bacillati</taxon>
        <taxon>Bacillota</taxon>
        <taxon>Tissierellia</taxon>
        <taxon>Tissierellales</taxon>
        <taxon>Tepidimicrobiaceae</taxon>
        <taxon>Keratinibaculum</taxon>
    </lineage>
</organism>
<comment type="subunit">
    <text evidence="11">Homotetramer.</text>
</comment>
<dbReference type="GO" id="GO:0009073">
    <property type="term" value="P:aromatic amino acid family biosynthetic process"/>
    <property type="evidence" value="ECO:0007669"/>
    <property type="project" value="UniProtKB-KW"/>
</dbReference>
<feature type="binding site" evidence="11">
    <location>
        <position position="40"/>
    </location>
    <ligand>
        <name>NADP(+)</name>
        <dbReference type="ChEBI" id="CHEBI:58349"/>
    </ligand>
</feature>
<dbReference type="Gene3D" id="3.60.150.10">
    <property type="entry name" value="Chorismate synthase AroC"/>
    <property type="match status" value="1"/>
</dbReference>